<keyword evidence="5" id="KW-1185">Reference proteome</keyword>
<evidence type="ECO:0000313" key="5">
    <source>
        <dbReference type="Proteomes" id="UP001055911"/>
    </source>
</evidence>
<keyword evidence="3" id="KW-0812">Transmembrane</keyword>
<keyword evidence="1" id="KW-0732">Signal</keyword>
<sequence length="356" mass="39962">MKLKLNYWIAVDDIINACVFIVSWFLILGASFSDAFDKTSDLASIRIFLALLACLGLILHLVQLQQCRRWNVSIVDTILGIIGNCLFLIAPLFALPAFVLLIIAAVFEFINKVKSPTKTPVKKVWYKTWWVLLLTILAVLLFVFAAVSANQDQNASDQQNKNTPNLTKEAEKNTEKNPKLQKKNKDLIHFSNNVIMTPKGKIEVLKEASGKTTHGKLGMIFMYKITNNTDQTLTPKQILEDDQINVYEKDSGSEKPAQKIFGTMEFASMQDPDDASNAIDDAINNDYNNWDKTEIAPHQSVTMSDGQIWEINNGKTAVLKVGDSINNVDSSKINSKQNDYEVNNAVEKIDIMKWNG</sequence>
<accession>A0A9Q8ZVQ8</accession>
<feature type="compositionally biased region" description="Basic and acidic residues" evidence="2">
    <location>
        <begin position="168"/>
        <end position="182"/>
    </location>
</feature>
<keyword evidence="3" id="KW-1133">Transmembrane helix</keyword>
<keyword evidence="3" id="KW-0472">Membrane</keyword>
<evidence type="ECO:0000256" key="3">
    <source>
        <dbReference type="SAM" id="Phobius"/>
    </source>
</evidence>
<evidence type="ECO:0000256" key="1">
    <source>
        <dbReference type="ARBA" id="ARBA00022729"/>
    </source>
</evidence>
<protein>
    <submittedName>
        <fullName evidence="4">DUF6056 family protein</fullName>
    </submittedName>
</protein>
<feature type="transmembrane region" description="Helical" evidence="3">
    <location>
        <begin position="7"/>
        <end position="31"/>
    </location>
</feature>
<dbReference type="InterPro" id="IPR029050">
    <property type="entry name" value="Immunoprotect_excell_Ig-like"/>
</dbReference>
<dbReference type="Gene3D" id="2.60.40.1240">
    <property type="match status" value="1"/>
</dbReference>
<dbReference type="InterPro" id="IPR045691">
    <property type="entry name" value="DUF6056"/>
</dbReference>
<dbReference type="Pfam" id="PF19528">
    <property type="entry name" value="DUF6056"/>
    <property type="match status" value="1"/>
</dbReference>
<dbReference type="RefSeq" id="WP_252766946.1">
    <property type="nucleotide sequence ID" value="NZ_CP097119.1"/>
</dbReference>
<dbReference type="AlphaFoldDB" id="A0A9Q8ZVQ8"/>
<evidence type="ECO:0000256" key="2">
    <source>
        <dbReference type="SAM" id="MobiDB-lite"/>
    </source>
</evidence>
<dbReference type="EMBL" id="CP097119">
    <property type="protein sequence ID" value="USS89396.1"/>
    <property type="molecule type" value="Genomic_DNA"/>
</dbReference>
<reference evidence="4" key="1">
    <citation type="submission" date="2022-05" db="EMBL/GenBank/DDBJ databases">
        <authorList>
            <person name="Oliphant S.A."/>
            <person name="Watson-Haigh N.S."/>
            <person name="Sumby K.M."/>
            <person name="Gardner J.M."/>
            <person name="Jiranek V."/>
        </authorList>
    </citation>
    <scope>NUCLEOTIDE SEQUENCE</scope>
    <source>
        <strain evidence="4">KI4_B1</strain>
    </source>
</reference>
<feature type="region of interest" description="Disordered" evidence="2">
    <location>
        <begin position="154"/>
        <end position="182"/>
    </location>
</feature>
<feature type="transmembrane region" description="Helical" evidence="3">
    <location>
        <begin position="74"/>
        <end position="107"/>
    </location>
</feature>
<feature type="transmembrane region" description="Helical" evidence="3">
    <location>
        <begin position="127"/>
        <end position="147"/>
    </location>
</feature>
<evidence type="ECO:0000313" key="4">
    <source>
        <dbReference type="EMBL" id="USS89396.1"/>
    </source>
</evidence>
<feature type="transmembrane region" description="Helical" evidence="3">
    <location>
        <begin position="43"/>
        <end position="62"/>
    </location>
</feature>
<organism evidence="4 5">
    <name type="scientific">Fructilactobacillus cliffordii</name>
    <dbReference type="NCBI Taxonomy" id="2940299"/>
    <lineage>
        <taxon>Bacteria</taxon>
        <taxon>Bacillati</taxon>
        <taxon>Bacillota</taxon>
        <taxon>Bacilli</taxon>
        <taxon>Lactobacillales</taxon>
        <taxon>Lactobacillaceae</taxon>
        <taxon>Fructilactobacillus</taxon>
    </lineage>
</organism>
<gene>
    <name evidence="4" type="ORF">M3M40_00895</name>
</gene>
<dbReference type="Proteomes" id="UP001055911">
    <property type="component" value="Chromosome"/>
</dbReference>
<name>A0A9Q8ZVQ8_9LACO</name>
<proteinExistence type="predicted"/>